<proteinExistence type="predicted"/>
<dbReference type="PRINTS" id="PR00840">
    <property type="entry name" value="Y06768FAMILY"/>
</dbReference>
<evidence type="ECO:0000256" key="1">
    <source>
        <dbReference type="ARBA" id="ARBA00022475"/>
    </source>
</evidence>
<dbReference type="SUPFAM" id="SSF50494">
    <property type="entry name" value="Trypsin-like serine proteases"/>
    <property type="match status" value="1"/>
</dbReference>
<keyword evidence="2" id="KW-0812">Transmembrane</keyword>
<dbReference type="Proteomes" id="UP000000528">
    <property type="component" value="Chromosome"/>
</dbReference>
<dbReference type="HOGENOM" id="CLU_553014_0_0_14"/>
<dbReference type="PIR" id="G90604">
    <property type="entry name" value="G90604"/>
</dbReference>
<organism evidence="5">
    <name type="scientific">Mycoplasmopsis pulmonis (strain UAB CTIP)</name>
    <name type="common">Mycoplasma pulmonis</name>
    <dbReference type="NCBI Taxonomy" id="272635"/>
    <lineage>
        <taxon>Bacteria</taxon>
        <taxon>Bacillati</taxon>
        <taxon>Mycoplasmatota</taxon>
        <taxon>Mycoplasmoidales</taxon>
        <taxon>Metamycoplasmataceae</taxon>
        <taxon>Mycoplasmopsis</taxon>
    </lineage>
</organism>
<accession>Q98PH9</accession>
<dbReference type="InterPro" id="IPR022381">
    <property type="entry name" value="Uncharacterised_MG067"/>
</dbReference>
<dbReference type="eggNOG" id="ENOG5033SXH">
    <property type="taxonomic scope" value="Bacteria"/>
</dbReference>
<name>Q98PH9_MYCPU</name>
<keyword evidence="2" id="KW-1133">Transmembrane helix</keyword>
<evidence type="ECO:0000256" key="2">
    <source>
        <dbReference type="SAM" id="Phobius"/>
    </source>
</evidence>
<dbReference type="KEGG" id="mpu:MYPU_7430"/>
<evidence type="ECO:0000313" key="5">
    <source>
        <dbReference type="Proteomes" id="UP000000528"/>
    </source>
</evidence>
<keyword evidence="1" id="KW-1003">Cell membrane</keyword>
<protein>
    <recommendedName>
        <fullName evidence="3">DUF31 domain-containing protein</fullName>
    </recommendedName>
</protein>
<dbReference type="InterPro" id="IPR009003">
    <property type="entry name" value="Peptidase_S1_PA"/>
</dbReference>
<dbReference type="InterPro" id="IPR022382">
    <property type="entry name" value="Mycoplasma_peptidase_DUF31"/>
</dbReference>
<evidence type="ECO:0000259" key="3">
    <source>
        <dbReference type="Pfam" id="PF01732"/>
    </source>
</evidence>
<sequence length="493" mass="56541">MLKFFIMKKISNKFWFFLVWIICGALVVGLIFWISWTLLGKTDNLGHIDTSSYQVVNYNKNSNSFASTRINSSPEREEDETARRAYQLFSPKTAATYVAPNKIYQDNFKTSLSLSIPVVGAIDQDGKPAKASGTTWILDYQLTEDGSYPLTWYFATNAHVATYFSSRDFPESTKYFRGETEEVYLRRWDLKKTGTNIQKIENDDKPENTLTVPRKNVKLVFMGNDYLTTKPNDYFRDLASYEEIIDFAVFEIKFQNEAEARKFTSDYALWEEKDKNNFIKDSLLKDYLQTTNNYYYISGYPDPTERNEDGIRKENQIRALVPSINKPVEDTVEGLDAKIYEKGAMLSEFENNSMFGKKGIVDSSAFFKGTTLNIWGQKYYYSGLLYYFRNTALSGGSSGSKTVDKNNKIVGIHALGSDLSGLTGSVAFKSEGFKVQGLPSFWYRNYFIPQYDLIYGGGKEQKKSYKDSLKNIKKIDSNFKTHLFPKGFNNQSL</sequence>
<evidence type="ECO:0000313" key="4">
    <source>
        <dbReference type="EMBL" id="CAC13916.1"/>
    </source>
</evidence>
<keyword evidence="5" id="KW-1185">Reference proteome</keyword>
<dbReference type="Pfam" id="PF01732">
    <property type="entry name" value="Mycop_pep_DUF31"/>
    <property type="match status" value="1"/>
</dbReference>
<reference evidence="4 5" key="1">
    <citation type="journal article" date="2001" name="Nucleic Acids Res.">
        <title>The complete genome sequence of the murine respiratory pathogen Mycoplasma pulmonis.</title>
        <authorList>
            <person name="Chambaud I."/>
            <person name="Heilig R."/>
            <person name="Ferris S."/>
            <person name="Barbe V."/>
            <person name="Samson D."/>
            <person name="Galisson F."/>
            <person name="Moszer I."/>
            <person name="Dybvig K."/>
            <person name="Wroblewski H."/>
            <person name="Viari A."/>
            <person name="Rocha E.P.C."/>
            <person name="Blanchard A."/>
        </authorList>
    </citation>
    <scope>NUCLEOTIDE SEQUENCE [LARGE SCALE GENOMIC DNA]</scope>
    <source>
        <strain evidence="4 5">UAB CTIP</strain>
    </source>
</reference>
<dbReference type="EMBL" id="AL445565">
    <property type="protein sequence ID" value="CAC13916.1"/>
    <property type="molecule type" value="Genomic_DNA"/>
</dbReference>
<feature type="domain" description="DUF31" evidence="3">
    <location>
        <begin position="101"/>
        <end position="414"/>
    </location>
</feature>
<dbReference type="NCBIfam" id="NF045841">
    <property type="entry name" value="Ig_SerProt_MIP"/>
    <property type="match status" value="1"/>
</dbReference>
<dbReference type="AlphaFoldDB" id="Q98PH9"/>
<feature type="transmembrane region" description="Helical" evidence="2">
    <location>
        <begin position="14"/>
        <end position="36"/>
    </location>
</feature>
<gene>
    <name evidence="4" type="ordered locus">MYPU_7430</name>
</gene>
<keyword evidence="2" id="KW-0472">Membrane</keyword>
<dbReference type="STRING" id="272635.gene:17577354"/>